<dbReference type="GO" id="GO:0000776">
    <property type="term" value="C:kinetochore"/>
    <property type="evidence" value="ECO:0007669"/>
    <property type="project" value="UniProtKB-KW"/>
</dbReference>
<comment type="caution">
    <text evidence="6">The sequence shown here is derived from an EMBL/GenBank/DDBJ whole genome shotgun (WGS) entry which is preliminary data.</text>
</comment>
<proteinExistence type="predicted"/>
<evidence type="ECO:0000256" key="3">
    <source>
        <dbReference type="RuleBase" id="RU363092"/>
    </source>
</evidence>
<feature type="compositionally biased region" description="Basic and acidic residues" evidence="4">
    <location>
        <begin position="159"/>
        <end position="186"/>
    </location>
</feature>
<dbReference type="Pfam" id="PF07572">
    <property type="entry name" value="BCNT"/>
    <property type="match status" value="1"/>
</dbReference>
<feature type="compositionally biased region" description="Basic residues" evidence="4">
    <location>
        <begin position="81"/>
        <end position="96"/>
    </location>
</feature>
<dbReference type="InterPro" id="IPR011421">
    <property type="entry name" value="BCNT-C"/>
</dbReference>
<dbReference type="PANTHER" id="PTHR48407:SF1">
    <property type="entry name" value="CRANIOFACIAL DEVELOPMENT PROTEIN 1"/>
    <property type="match status" value="1"/>
</dbReference>
<dbReference type="Proteomes" id="UP001066276">
    <property type="component" value="Chromosome 9"/>
</dbReference>
<dbReference type="EMBL" id="JANPWB010000013">
    <property type="protein sequence ID" value="KAJ1104030.1"/>
    <property type="molecule type" value="Genomic_DNA"/>
</dbReference>
<name>A0AAV7MUP8_PLEWA</name>
<dbReference type="InterPro" id="IPR027124">
    <property type="entry name" value="Swc5/CFDP1/2"/>
</dbReference>
<comment type="subcellular location">
    <subcellularLocation>
        <location evidence="3">Chromosome</location>
        <location evidence="3">Centromere</location>
        <location evidence="3">Kinetochore</location>
    </subcellularLocation>
</comment>
<accession>A0AAV7MUP8</accession>
<evidence type="ECO:0000313" key="6">
    <source>
        <dbReference type="EMBL" id="KAJ1104030.1"/>
    </source>
</evidence>
<keyword evidence="3" id="KW-0995">Kinetochore</keyword>
<reference evidence="6" key="1">
    <citation type="journal article" date="2022" name="bioRxiv">
        <title>Sequencing and chromosome-scale assembly of the giantPleurodeles waltlgenome.</title>
        <authorList>
            <person name="Brown T."/>
            <person name="Elewa A."/>
            <person name="Iarovenko S."/>
            <person name="Subramanian E."/>
            <person name="Araus A.J."/>
            <person name="Petzold A."/>
            <person name="Susuki M."/>
            <person name="Suzuki K.-i.T."/>
            <person name="Hayashi T."/>
            <person name="Toyoda A."/>
            <person name="Oliveira C."/>
            <person name="Osipova E."/>
            <person name="Leigh N.D."/>
            <person name="Simon A."/>
            <person name="Yun M.H."/>
        </authorList>
    </citation>
    <scope>NUCLEOTIDE SEQUENCE</scope>
    <source>
        <strain evidence="6">20211129_DDA</strain>
        <tissue evidence="6">Liver</tissue>
    </source>
</reference>
<evidence type="ECO:0000256" key="2">
    <source>
        <dbReference type="ARBA" id="ARBA00030244"/>
    </source>
</evidence>
<keyword evidence="3" id="KW-0158">Chromosome</keyword>
<comment type="function">
    <text evidence="3">May play a role during embryogenesis.</text>
</comment>
<dbReference type="PROSITE" id="PS51279">
    <property type="entry name" value="BCNT_C"/>
    <property type="match status" value="1"/>
</dbReference>
<evidence type="ECO:0000256" key="4">
    <source>
        <dbReference type="SAM" id="MobiDB-lite"/>
    </source>
</evidence>
<evidence type="ECO:0000313" key="7">
    <source>
        <dbReference type="Proteomes" id="UP001066276"/>
    </source>
</evidence>
<feature type="region of interest" description="Disordered" evidence="4">
    <location>
        <begin position="29"/>
        <end position="187"/>
    </location>
</feature>
<dbReference type="GO" id="GO:0000812">
    <property type="term" value="C:Swr1 complex"/>
    <property type="evidence" value="ECO:0007669"/>
    <property type="project" value="TreeGrafter"/>
</dbReference>
<feature type="compositionally biased region" description="Acidic residues" evidence="4">
    <location>
        <begin position="32"/>
        <end position="70"/>
    </location>
</feature>
<feature type="compositionally biased region" description="Basic and acidic residues" evidence="4">
    <location>
        <begin position="120"/>
        <end position="137"/>
    </location>
</feature>
<feature type="region of interest" description="Disordered" evidence="4">
    <location>
        <begin position="206"/>
        <end position="246"/>
    </location>
</feature>
<gene>
    <name evidence="6" type="ORF">NDU88_001445</name>
</gene>
<sequence>MLVHAQVPARSFFHRCCLSVEARVRTAGADMSDFDSDEYVSSEDEDYVPSGEEYSEDDVNELVDEDDVDGVETAPQTEVNKKRRAKGLQPRKRKKGGLALELQDTGGTPGPPDAEAPDFSQEKVAKKEEDQKKKADDLWATFLTDVGQKPKATVPASTSKEHLQAATKTDQKPQETQNSEKPKDAAKVTITKVFDFAGEEVRVTKEVAASSREAKSYLKQQDVDAQQGSPPPVASPAGSGLKRPGGVNSVLGSLIGKKQKMSTLEKSKLDWETFKEQEGIGEELAIHNRGKDGYIERKSFLERVDHRQFELERDIRLKNMKK</sequence>
<keyword evidence="3" id="KW-0217">Developmental protein</keyword>
<protein>
    <recommendedName>
        <fullName evidence="1 3">Craniofacial development protein 1</fullName>
    </recommendedName>
    <alternativeName>
        <fullName evidence="2 3">Bucentaur</fullName>
    </alternativeName>
</protein>
<organism evidence="6 7">
    <name type="scientific">Pleurodeles waltl</name>
    <name type="common">Iberian ribbed newt</name>
    <dbReference type="NCBI Taxonomy" id="8319"/>
    <lineage>
        <taxon>Eukaryota</taxon>
        <taxon>Metazoa</taxon>
        <taxon>Chordata</taxon>
        <taxon>Craniata</taxon>
        <taxon>Vertebrata</taxon>
        <taxon>Euteleostomi</taxon>
        <taxon>Amphibia</taxon>
        <taxon>Batrachia</taxon>
        <taxon>Caudata</taxon>
        <taxon>Salamandroidea</taxon>
        <taxon>Salamandridae</taxon>
        <taxon>Pleurodelinae</taxon>
        <taxon>Pleurodeles</taxon>
    </lineage>
</organism>
<dbReference type="AlphaFoldDB" id="A0AAV7MUP8"/>
<evidence type="ECO:0000259" key="5">
    <source>
        <dbReference type="PROSITE" id="PS51279"/>
    </source>
</evidence>
<evidence type="ECO:0000256" key="1">
    <source>
        <dbReference type="ARBA" id="ARBA00019033"/>
    </source>
</evidence>
<keyword evidence="7" id="KW-1185">Reference proteome</keyword>
<dbReference type="PANTHER" id="PTHR48407">
    <property type="entry name" value="CRANIOFACIAL DEVELOPMENT PROTEIN 1"/>
    <property type="match status" value="1"/>
</dbReference>
<feature type="domain" description="BCNT-C" evidence="5">
    <location>
        <begin position="241"/>
        <end position="322"/>
    </location>
</feature>